<feature type="domain" description="AAA ATPase AAA+ lid" evidence="4">
    <location>
        <begin position="72"/>
        <end position="98"/>
    </location>
</feature>
<evidence type="ECO:0000313" key="6">
    <source>
        <dbReference type="EMBL" id="CAD8381278.1"/>
    </source>
</evidence>
<dbReference type="Gene3D" id="3.40.50.300">
    <property type="entry name" value="P-loop containing nucleotide triphosphate hydrolases"/>
    <property type="match status" value="1"/>
</dbReference>
<dbReference type="Pfam" id="PF17862">
    <property type="entry name" value="AAA_lid_3"/>
    <property type="match status" value="1"/>
</dbReference>
<feature type="compositionally biased region" description="Polar residues" evidence="3">
    <location>
        <begin position="179"/>
        <end position="189"/>
    </location>
</feature>
<dbReference type="InterPro" id="IPR051701">
    <property type="entry name" value="Mito_OM_Translocase_MSP1"/>
</dbReference>
<evidence type="ECO:0000313" key="5">
    <source>
        <dbReference type="EMBL" id="CAD8381276.1"/>
    </source>
</evidence>
<dbReference type="EMBL" id="HBEJ01019633">
    <property type="protein sequence ID" value="CAD8381276.1"/>
    <property type="molecule type" value="Transcribed_RNA"/>
</dbReference>
<dbReference type="EMBL" id="HBEJ01019634">
    <property type="protein sequence ID" value="CAD8381278.1"/>
    <property type="molecule type" value="Transcribed_RNA"/>
</dbReference>
<protein>
    <recommendedName>
        <fullName evidence="4">AAA ATPase AAA+ lid domain-containing protein</fullName>
    </recommendedName>
</protein>
<feature type="region of interest" description="Disordered" evidence="3">
    <location>
        <begin position="170"/>
        <end position="189"/>
    </location>
</feature>
<keyword evidence="1" id="KW-0547">Nucleotide-binding</keyword>
<evidence type="ECO:0000256" key="1">
    <source>
        <dbReference type="ARBA" id="ARBA00022741"/>
    </source>
</evidence>
<dbReference type="InterPro" id="IPR027417">
    <property type="entry name" value="P-loop_NTPase"/>
</dbReference>
<gene>
    <name evidence="5" type="ORF">MPOL1434_LOCUS11457</name>
    <name evidence="6" type="ORF">MPOL1434_LOCUS11458</name>
</gene>
<proteinExistence type="predicted"/>
<dbReference type="GO" id="GO:0005741">
    <property type="term" value="C:mitochondrial outer membrane"/>
    <property type="evidence" value="ECO:0007669"/>
    <property type="project" value="TreeGrafter"/>
</dbReference>
<accession>A0A6U0LYD4</accession>
<dbReference type="InterPro" id="IPR041569">
    <property type="entry name" value="AAA_lid_3"/>
</dbReference>
<sequence>MAEWDGLNTGTNGVGDAGSDRVIVIGSSNRPFDLDEAVLRRFPRRLLVPLPDLETRTDIIDKTLADNRLANDVNTTAIAQKLEGYTGSDIKELCREAIVQISHDQARLLDQGFDEDFEDDESNESAMAGLQRLRPCSQSDLMKAMSKIKRSVSDKGTELRRVMEWNEEYGEMKRKDKSSSPTTSMNMFL</sequence>
<dbReference type="PANTHER" id="PTHR45644">
    <property type="entry name" value="AAA ATPASE, PUTATIVE (AFU_ORTHOLOGUE AFUA_2G12920)-RELATED-RELATED"/>
    <property type="match status" value="1"/>
</dbReference>
<evidence type="ECO:0000256" key="3">
    <source>
        <dbReference type="SAM" id="MobiDB-lite"/>
    </source>
</evidence>
<dbReference type="AlphaFoldDB" id="A0A6U0LYD4"/>
<name>A0A6U0LYD4_9STRA</name>
<evidence type="ECO:0000259" key="4">
    <source>
        <dbReference type="Pfam" id="PF17862"/>
    </source>
</evidence>
<keyword evidence="2" id="KW-0067">ATP-binding</keyword>
<dbReference type="GO" id="GO:0005524">
    <property type="term" value="F:ATP binding"/>
    <property type="evidence" value="ECO:0007669"/>
    <property type="project" value="UniProtKB-KW"/>
</dbReference>
<dbReference type="Gene3D" id="1.10.8.60">
    <property type="match status" value="1"/>
</dbReference>
<dbReference type="PANTHER" id="PTHR45644:SF56">
    <property type="entry name" value="AAA ATPASE, PUTATIVE (AFU_ORTHOLOGUE AFUA_2G12920)-RELATED"/>
    <property type="match status" value="1"/>
</dbReference>
<evidence type="ECO:0000256" key="2">
    <source>
        <dbReference type="ARBA" id="ARBA00022840"/>
    </source>
</evidence>
<organism evidence="6">
    <name type="scientific">Minutocellus polymorphus</name>
    <dbReference type="NCBI Taxonomy" id="265543"/>
    <lineage>
        <taxon>Eukaryota</taxon>
        <taxon>Sar</taxon>
        <taxon>Stramenopiles</taxon>
        <taxon>Ochrophyta</taxon>
        <taxon>Bacillariophyta</taxon>
        <taxon>Mediophyceae</taxon>
        <taxon>Cymatosirophycidae</taxon>
        <taxon>Cymatosirales</taxon>
        <taxon>Cymatosiraceae</taxon>
        <taxon>Minutocellus</taxon>
    </lineage>
</organism>
<reference evidence="6" key="1">
    <citation type="submission" date="2021-01" db="EMBL/GenBank/DDBJ databases">
        <authorList>
            <person name="Corre E."/>
            <person name="Pelletier E."/>
            <person name="Niang G."/>
            <person name="Scheremetjew M."/>
            <person name="Finn R."/>
            <person name="Kale V."/>
            <person name="Holt S."/>
            <person name="Cochrane G."/>
            <person name="Meng A."/>
            <person name="Brown T."/>
            <person name="Cohen L."/>
        </authorList>
    </citation>
    <scope>NUCLEOTIDE SEQUENCE</scope>
    <source>
        <strain evidence="6">CCMP3303</strain>
    </source>
</reference>
<dbReference type="SUPFAM" id="SSF52540">
    <property type="entry name" value="P-loop containing nucleoside triphosphate hydrolases"/>
    <property type="match status" value="1"/>
</dbReference>